<proteinExistence type="predicted"/>
<keyword evidence="1" id="KW-0472">Membrane</keyword>
<feature type="transmembrane region" description="Helical" evidence="1">
    <location>
        <begin position="87"/>
        <end position="109"/>
    </location>
</feature>
<evidence type="ECO:0000313" key="3">
    <source>
        <dbReference type="Proteomes" id="UP000219435"/>
    </source>
</evidence>
<dbReference type="AlphaFoldDB" id="A0A285V9T7"/>
<dbReference type="RefSeq" id="WP_097196335.1">
    <property type="nucleotide sequence ID" value="NZ_OBQI01000005.1"/>
</dbReference>
<keyword evidence="1" id="KW-0812">Transmembrane</keyword>
<dbReference type="OrthoDB" id="5195451at2"/>
<protein>
    <submittedName>
        <fullName evidence="2">Uncharacterized protein</fullName>
    </submittedName>
</protein>
<keyword evidence="3" id="KW-1185">Reference proteome</keyword>
<evidence type="ECO:0000313" key="2">
    <source>
        <dbReference type="EMBL" id="SOC50829.1"/>
    </source>
</evidence>
<organism evidence="2 3">
    <name type="scientific">Blastococcus aggregatus</name>
    <dbReference type="NCBI Taxonomy" id="38502"/>
    <lineage>
        <taxon>Bacteria</taxon>
        <taxon>Bacillati</taxon>
        <taxon>Actinomycetota</taxon>
        <taxon>Actinomycetes</taxon>
        <taxon>Geodermatophilales</taxon>
        <taxon>Geodermatophilaceae</taxon>
        <taxon>Blastococcus</taxon>
    </lineage>
</organism>
<keyword evidence="1" id="KW-1133">Transmembrane helix</keyword>
<gene>
    <name evidence="2" type="ORF">SAMN05660748_3588</name>
</gene>
<sequence>MSGTESADVGACDLCGVAIGDVDWGADELRVEVSREEDGELRFWVADFCTQEHAAEWLRRPLPEADDPSPGQQPSPWRDRLETSGCFAVFAVVLVLLALGGWTAARLLLDWF</sequence>
<reference evidence="3" key="1">
    <citation type="submission" date="2017-08" db="EMBL/GenBank/DDBJ databases">
        <authorList>
            <person name="Varghese N."/>
            <person name="Submissions S."/>
        </authorList>
    </citation>
    <scope>NUCLEOTIDE SEQUENCE [LARGE SCALE GENOMIC DNA]</scope>
    <source>
        <strain evidence="3">DSM 4725</strain>
    </source>
</reference>
<evidence type="ECO:0000256" key="1">
    <source>
        <dbReference type="SAM" id="Phobius"/>
    </source>
</evidence>
<name>A0A285V9T7_9ACTN</name>
<dbReference type="Proteomes" id="UP000219435">
    <property type="component" value="Unassembled WGS sequence"/>
</dbReference>
<dbReference type="EMBL" id="OBQI01000005">
    <property type="protein sequence ID" value="SOC50829.1"/>
    <property type="molecule type" value="Genomic_DNA"/>
</dbReference>
<accession>A0A285V9T7</accession>